<dbReference type="AlphaFoldDB" id="A0A1L7GY04"/>
<evidence type="ECO:0000313" key="4">
    <source>
        <dbReference type="EMBL" id="PNV57603.1"/>
    </source>
</evidence>
<gene>
    <name evidence="2" type="ORF">BUW47_09770</name>
    <name evidence="4" type="ORF">C1Y38_06955</name>
    <name evidence="5" type="ORF">HCY95_01176</name>
    <name evidence="3" type="ORF">LF01B1_15140</name>
    <name evidence="6" type="ORF">P8634_06085</name>
</gene>
<reference evidence="6" key="5">
    <citation type="submission" date="2023-04" db="EMBL/GenBank/DDBJ databases">
        <title>Genomic of Limosilactobacillus fermentum MSJK0025.</title>
        <authorList>
            <person name="Yang S."/>
        </authorList>
    </citation>
    <scope>NUCLEOTIDE SEQUENCE</scope>
    <source>
        <strain evidence="6">MSJK0025</strain>
    </source>
</reference>
<dbReference type="OMA" id="HYREFQD"/>
<evidence type="ECO:0000313" key="7">
    <source>
        <dbReference type="Proteomes" id="UP000185427"/>
    </source>
</evidence>
<evidence type="ECO:0000313" key="8">
    <source>
        <dbReference type="Proteomes" id="UP000236514"/>
    </source>
</evidence>
<reference evidence="3 10" key="4">
    <citation type="submission" date="2021-01" db="EMBL/GenBank/DDBJ databases">
        <title>Development of a method for detection of lactic acid bacteria that cause putrefactive shochu mash.</title>
        <authorList>
            <person name="Takashita H."/>
            <person name="Fujihara E."/>
            <person name="Takayama K."/>
            <person name="Yamamoto H."/>
            <person name="Mizutani M."/>
            <person name="Kajiwara Y."/>
        </authorList>
    </citation>
    <scope>NUCLEOTIDE SEQUENCE [LARGE SCALE GENOMIC DNA]</scope>
    <source>
        <strain evidence="3 10">01-B1</strain>
    </source>
</reference>
<reference evidence="4 8" key="2">
    <citation type="submission" date="2018-01" db="EMBL/GenBank/DDBJ databases">
        <title>Draft genome sequence of the feruloyl esterase-producing strain Lactobacillus fermentum CRL 1446, isolated from artisanal goat milk cheese.</title>
        <authorList>
            <person name="Abeijon Mukdsi M.C."/>
            <person name="Saavedra L."/>
            <person name="Gauffin Cano M.P."/>
            <person name="Hebert E.M."/>
            <person name="Medina R.B."/>
        </authorList>
    </citation>
    <scope>NUCLEOTIDE SEQUENCE [LARGE SCALE GENOMIC DNA]</scope>
    <source>
        <strain evidence="4 8">CRL 1446</strain>
    </source>
</reference>
<dbReference type="EMBL" id="CP121468">
    <property type="protein sequence ID" value="WFR88396.1"/>
    <property type="molecule type" value="Genomic_DNA"/>
</dbReference>
<dbReference type="OrthoDB" id="2321563at2"/>
<dbReference type="GeneID" id="83714479"/>
<evidence type="ECO:0000313" key="2">
    <source>
        <dbReference type="EMBL" id="APU46673.1"/>
    </source>
</evidence>
<reference evidence="2 7" key="1">
    <citation type="submission" date="2016-12" db="EMBL/GenBank/DDBJ databases">
        <title>Complete Genome Sequence of Lactobacillus fermentum Strain SNUV175, a Probiotic for Treatment of Bacterial Vaginosis.</title>
        <authorList>
            <person name="Lee S."/>
            <person name="You H.J."/>
            <person name="Kwon B."/>
            <person name="Ko G."/>
        </authorList>
    </citation>
    <scope>NUCLEOTIDE SEQUENCE [LARGE SCALE GENOMIC DNA]</scope>
    <source>
        <strain evidence="2 7">SNUV175</strain>
    </source>
</reference>
<name>A0A1L7GY04_LIMFE</name>
<evidence type="ECO:0000256" key="1">
    <source>
        <dbReference type="SAM" id="Coils"/>
    </source>
</evidence>
<dbReference type="RefSeq" id="WP_003683499.1">
    <property type="nucleotide sequence ID" value="NZ_BJLV01000013.1"/>
</dbReference>
<evidence type="ECO:0000313" key="10">
    <source>
        <dbReference type="Proteomes" id="UP000653631"/>
    </source>
</evidence>
<evidence type="ECO:0000313" key="9">
    <source>
        <dbReference type="Proteomes" id="UP000503169"/>
    </source>
</evidence>
<dbReference type="Proteomes" id="UP000185427">
    <property type="component" value="Chromosome"/>
</dbReference>
<keyword evidence="1" id="KW-0175">Coiled coil</keyword>
<reference evidence="5 9" key="3">
    <citation type="submission" date="2020-04" db="EMBL/GenBank/DDBJ databases">
        <title>Novel strain L. Fermentum HFD1 producer antibacterial peptides.</title>
        <authorList>
            <person name="Ozhegov G.D."/>
            <person name="Pavlova A.S."/>
            <person name="Zhuravleva D.E."/>
            <person name="Gogoleva N.V."/>
            <person name="Shagimardanova E.I."/>
            <person name="Markelova M.I."/>
            <person name="Yarullina D.R."/>
            <person name="Kayumov A.R."/>
        </authorList>
    </citation>
    <scope>NUCLEOTIDE SEQUENCE [LARGE SCALE GENOMIC DNA]</scope>
    <source>
        <strain evidence="5 9">HFD1</strain>
    </source>
</reference>
<dbReference type="EMBL" id="BOLH01000016">
    <property type="protein sequence ID" value="GIC72499.1"/>
    <property type="molecule type" value="Genomic_DNA"/>
</dbReference>
<dbReference type="Proteomes" id="UP000653631">
    <property type="component" value="Unassembled WGS sequence"/>
</dbReference>
<sequence>MKTMQEMAPADFQKLIALVLADLTIRRTLLENREQEVNQEMRSLEKDAELEDLDNQIQAIQADYHHYRDFVDPNFKIDLDQYYRGMK</sequence>
<proteinExistence type="predicted"/>
<evidence type="ECO:0000313" key="5">
    <source>
        <dbReference type="EMBL" id="QIX58739.1"/>
    </source>
</evidence>
<dbReference type="EMBL" id="POTQ01000014">
    <property type="protein sequence ID" value="PNV57603.1"/>
    <property type="molecule type" value="Genomic_DNA"/>
</dbReference>
<dbReference type="EMBL" id="CP050919">
    <property type="protein sequence ID" value="QIX58739.1"/>
    <property type="molecule type" value="Genomic_DNA"/>
</dbReference>
<evidence type="ECO:0000313" key="3">
    <source>
        <dbReference type="EMBL" id="GIC72499.1"/>
    </source>
</evidence>
<feature type="coiled-coil region" evidence="1">
    <location>
        <begin position="20"/>
        <end position="63"/>
    </location>
</feature>
<dbReference type="Proteomes" id="UP000503169">
    <property type="component" value="Chromosome"/>
</dbReference>
<protein>
    <submittedName>
        <fullName evidence="2">Uncharacterized protein</fullName>
    </submittedName>
</protein>
<organism evidence="2 7">
    <name type="scientific">Limosilactobacillus fermentum</name>
    <name type="common">Lactobacillus fermentum</name>
    <dbReference type="NCBI Taxonomy" id="1613"/>
    <lineage>
        <taxon>Bacteria</taxon>
        <taxon>Bacillati</taxon>
        <taxon>Bacillota</taxon>
        <taxon>Bacilli</taxon>
        <taxon>Lactobacillales</taxon>
        <taxon>Lactobacillaceae</taxon>
        <taxon>Limosilactobacillus</taxon>
    </lineage>
</organism>
<accession>A0A1L7GY04</accession>
<dbReference type="EMBL" id="CP019030">
    <property type="protein sequence ID" value="APU46673.1"/>
    <property type="molecule type" value="Genomic_DNA"/>
</dbReference>
<evidence type="ECO:0000313" key="6">
    <source>
        <dbReference type="EMBL" id="WFR88396.1"/>
    </source>
</evidence>
<dbReference type="Proteomes" id="UP001218104">
    <property type="component" value="Chromosome"/>
</dbReference>
<dbReference type="Proteomes" id="UP000236514">
    <property type="component" value="Unassembled WGS sequence"/>
</dbReference>